<dbReference type="Proteomes" id="UP000681722">
    <property type="component" value="Unassembled WGS sequence"/>
</dbReference>
<keyword evidence="5" id="KW-1185">Reference proteome</keyword>
<evidence type="ECO:0000313" key="2">
    <source>
        <dbReference type="EMBL" id="CAF1576791.1"/>
    </source>
</evidence>
<organism evidence="2 5">
    <name type="scientific">Didymodactylos carnosus</name>
    <dbReference type="NCBI Taxonomy" id="1234261"/>
    <lineage>
        <taxon>Eukaryota</taxon>
        <taxon>Metazoa</taxon>
        <taxon>Spiralia</taxon>
        <taxon>Gnathifera</taxon>
        <taxon>Rotifera</taxon>
        <taxon>Eurotatoria</taxon>
        <taxon>Bdelloidea</taxon>
        <taxon>Philodinida</taxon>
        <taxon>Philodinidae</taxon>
        <taxon>Didymodactylos</taxon>
    </lineage>
</organism>
<dbReference type="EMBL" id="CAJNOK010033101">
    <property type="protein sequence ID" value="CAF1490974.1"/>
    <property type="molecule type" value="Genomic_DNA"/>
</dbReference>
<gene>
    <name evidence="2" type="ORF">GPM918_LOCUS40786</name>
    <name evidence="1" type="ORF">OVA965_LOCUS36496</name>
    <name evidence="4" type="ORF">SRO942_LOCUS41767</name>
    <name evidence="3" type="ORF">TMI583_LOCUS37508</name>
</gene>
<dbReference type="AlphaFoldDB" id="A0A815YZ19"/>
<dbReference type="EMBL" id="CAJNOQ010030819">
    <property type="protein sequence ID" value="CAF1576791.1"/>
    <property type="molecule type" value="Genomic_DNA"/>
</dbReference>
<sequence length="141" mass="16262">MEILLCCVECLRSAAENRPRETTSSPLLSSKTRILQANNKEFAMDLEKLVLRVFELSQTYSDITHYLKENLSAIYKNEQFNIIIGKDRFSYAIGIEIAPYMAIVSYKQYVILAYSIRQSPYAGNVLDNHQTNTETKIERLK</sequence>
<evidence type="ECO:0000313" key="3">
    <source>
        <dbReference type="EMBL" id="CAF4280217.1"/>
    </source>
</evidence>
<evidence type="ECO:0000313" key="1">
    <source>
        <dbReference type="EMBL" id="CAF1490974.1"/>
    </source>
</evidence>
<comment type="caution">
    <text evidence="2">The sequence shown here is derived from an EMBL/GenBank/DDBJ whole genome shotgun (WGS) entry which is preliminary data.</text>
</comment>
<reference evidence="2" key="1">
    <citation type="submission" date="2021-02" db="EMBL/GenBank/DDBJ databases">
        <authorList>
            <person name="Nowell W R."/>
        </authorList>
    </citation>
    <scope>NUCLEOTIDE SEQUENCE</scope>
</reference>
<protein>
    <submittedName>
        <fullName evidence="2">Uncharacterized protein</fullName>
    </submittedName>
</protein>
<proteinExistence type="predicted"/>
<dbReference type="EMBL" id="CAJOBA010055064">
    <property type="protein sequence ID" value="CAF4280217.1"/>
    <property type="molecule type" value="Genomic_DNA"/>
</dbReference>
<dbReference type="Proteomes" id="UP000663829">
    <property type="component" value="Unassembled WGS sequence"/>
</dbReference>
<evidence type="ECO:0000313" key="4">
    <source>
        <dbReference type="EMBL" id="CAF4442175.1"/>
    </source>
</evidence>
<dbReference type="Proteomes" id="UP000677228">
    <property type="component" value="Unassembled WGS sequence"/>
</dbReference>
<evidence type="ECO:0000313" key="5">
    <source>
        <dbReference type="Proteomes" id="UP000663829"/>
    </source>
</evidence>
<dbReference type="Proteomes" id="UP000682733">
    <property type="component" value="Unassembled WGS sequence"/>
</dbReference>
<name>A0A815YZ19_9BILA</name>
<accession>A0A815YZ19</accession>
<dbReference type="EMBL" id="CAJOBC010096715">
    <property type="protein sequence ID" value="CAF4442175.1"/>
    <property type="molecule type" value="Genomic_DNA"/>
</dbReference>